<evidence type="ECO:0000313" key="2">
    <source>
        <dbReference type="Proteomes" id="UP000076077"/>
    </source>
</evidence>
<dbReference type="Proteomes" id="UP000076077">
    <property type="component" value="Chromosome"/>
</dbReference>
<dbReference type="Gene3D" id="3.30.559.30">
    <property type="entry name" value="Nonribosomal peptide synthetase, condensation domain"/>
    <property type="match status" value="1"/>
</dbReference>
<dbReference type="RefSeq" id="WP_067150589.1">
    <property type="nucleotide sequence ID" value="NZ_CP014864.1"/>
</dbReference>
<organism evidence="1 2">
    <name type="scientific">Microbulbifer thermotolerans</name>
    <dbReference type="NCBI Taxonomy" id="252514"/>
    <lineage>
        <taxon>Bacteria</taxon>
        <taxon>Pseudomonadati</taxon>
        <taxon>Pseudomonadota</taxon>
        <taxon>Gammaproteobacteria</taxon>
        <taxon>Cellvibrionales</taxon>
        <taxon>Microbulbiferaceae</taxon>
        <taxon>Microbulbifer</taxon>
    </lineage>
</organism>
<accession>A0A143HIA0</accession>
<protein>
    <recommendedName>
        <fullName evidence="3">Diacylglycerol O-acyltransferase</fullName>
    </recommendedName>
</protein>
<dbReference type="AlphaFoldDB" id="A0A143HIA0"/>
<proteinExistence type="predicted"/>
<evidence type="ECO:0008006" key="3">
    <source>
        <dbReference type="Google" id="ProtNLM"/>
    </source>
</evidence>
<dbReference type="EMBL" id="CP014864">
    <property type="protein sequence ID" value="AMX01444.1"/>
    <property type="molecule type" value="Genomic_DNA"/>
</dbReference>
<dbReference type="SUPFAM" id="SSF52777">
    <property type="entry name" value="CoA-dependent acyltransferases"/>
    <property type="match status" value="2"/>
</dbReference>
<dbReference type="KEGG" id="mthd:A3224_01595"/>
<dbReference type="InterPro" id="IPR023213">
    <property type="entry name" value="CAT-like_dom_sf"/>
</dbReference>
<name>A0A143HIA0_MICTH</name>
<keyword evidence="2" id="KW-1185">Reference proteome</keyword>
<evidence type="ECO:0000313" key="1">
    <source>
        <dbReference type="EMBL" id="AMX01444.1"/>
    </source>
</evidence>
<dbReference type="GeneID" id="76606738"/>
<gene>
    <name evidence="1" type="ORF">A3224_01595</name>
</gene>
<dbReference type="Gene3D" id="3.30.559.10">
    <property type="entry name" value="Chloramphenicol acetyltransferase-like domain"/>
    <property type="match status" value="1"/>
</dbReference>
<dbReference type="STRING" id="252514.A3224_01595"/>
<dbReference type="OrthoDB" id="8577777at2"/>
<sequence length="469" mass="52502">MTSLTTSATTDDSLAGKRALDALAEVFIHLGDMANVNTNQLLIVSGRLDPLALEQSVQRAVAQIPLLRYRPDDGQLRPFDTSTTRWVKHLEYAAPCDFNDAAFRRLLMNFSSEHRLRWRERPPLQLLLVTGNGGHNSCVYLSSHHGVADARSDCLLLRAIIGHYAHITGVPGATAPGGELPFAPLAEIRPGWFRPRVRGHRWLRALGSVVADLLHRDIGFTVQLQGQRWEGMAADPDIGQLDFFHSLLPRELEARLGPAAKSAGVTINTLLCAALARLMESTGSHHRGTLRITCAISLRRLIEHHHDRSFRNYLVPSGIRLRTGQQTPALLHNLHTAICRARSDRQIGTELGRLEILLPLLRLRSLRGPARHLLNLCQGTNACYSNPGRIEEDFSSFGSSEHRTQSYLGFGCLVPPYDFILYTPTVNGRMQLDLVYRRAAFRDIHREFAAPYLDALRHLLEELQSPPRR</sequence>
<reference evidence="2" key="1">
    <citation type="submission" date="2016-03" db="EMBL/GenBank/DDBJ databases">
        <authorList>
            <person name="Lee Y.-S."/>
            <person name="Choi Y.-L."/>
        </authorList>
    </citation>
    <scope>NUCLEOTIDE SEQUENCE [LARGE SCALE GENOMIC DNA]</scope>
    <source>
        <strain evidence="2">DAU221</strain>
    </source>
</reference>